<keyword evidence="15" id="KW-0238">DNA-binding</keyword>
<keyword evidence="8 15" id="KW-0862">Zinc</keyword>
<dbReference type="Gene3D" id="1.10.132.60">
    <property type="entry name" value="DNA polymerase family B, C-terminal domain"/>
    <property type="match status" value="1"/>
</dbReference>
<keyword evidence="9 15" id="KW-0239">DNA-directed DNA polymerase</keyword>
<evidence type="ECO:0000256" key="11">
    <source>
        <dbReference type="ARBA" id="ARBA00023014"/>
    </source>
</evidence>
<feature type="region of interest" description="Disordered" evidence="16">
    <location>
        <begin position="423"/>
        <end position="486"/>
    </location>
</feature>
<feature type="region of interest" description="Disordered" evidence="16">
    <location>
        <begin position="520"/>
        <end position="677"/>
    </location>
</feature>
<evidence type="ECO:0000256" key="15">
    <source>
        <dbReference type="RuleBase" id="RU000442"/>
    </source>
</evidence>
<dbReference type="InterPro" id="IPR042087">
    <property type="entry name" value="DNA_pol_B_thumb"/>
</dbReference>
<evidence type="ECO:0000256" key="7">
    <source>
        <dbReference type="ARBA" id="ARBA00022763"/>
    </source>
</evidence>
<comment type="cofactor">
    <cofactor evidence="1 15">
        <name>[4Fe-4S] cluster</name>
        <dbReference type="ChEBI" id="CHEBI:49883"/>
    </cofactor>
</comment>
<feature type="domain" description="DNA-directed DNA polymerase family B multifunctional" evidence="17">
    <location>
        <begin position="1122"/>
        <end position="1571"/>
    </location>
</feature>
<organism evidence="22 23">
    <name type="scientific">Apiospora arundinis</name>
    <dbReference type="NCBI Taxonomy" id="335852"/>
    <lineage>
        <taxon>Eukaryota</taxon>
        <taxon>Fungi</taxon>
        <taxon>Dikarya</taxon>
        <taxon>Ascomycota</taxon>
        <taxon>Pezizomycotina</taxon>
        <taxon>Sordariomycetes</taxon>
        <taxon>Xylariomycetidae</taxon>
        <taxon>Amphisphaeriales</taxon>
        <taxon>Apiosporaceae</taxon>
        <taxon>Apiospora</taxon>
    </lineage>
</organism>
<evidence type="ECO:0000313" key="22">
    <source>
        <dbReference type="EMBL" id="KAK8877157.1"/>
    </source>
</evidence>
<dbReference type="Pfam" id="PF24055">
    <property type="entry name" value="POL3_N"/>
    <property type="match status" value="1"/>
</dbReference>
<keyword evidence="5 15" id="KW-0548">Nucleotidyltransferase</keyword>
<dbReference type="InterPro" id="IPR006133">
    <property type="entry name" value="DNA-dir_DNA_pol_B_exonuc"/>
</dbReference>
<dbReference type="Pfam" id="PF03104">
    <property type="entry name" value="DNA_pol_B_exo1"/>
    <property type="match status" value="1"/>
</dbReference>
<dbReference type="Gene3D" id="3.90.1600.10">
    <property type="entry name" value="Palm domain of DNA polymerase"/>
    <property type="match status" value="1"/>
</dbReference>
<feature type="compositionally biased region" description="Low complexity" evidence="16">
    <location>
        <begin position="623"/>
        <end position="640"/>
    </location>
</feature>
<dbReference type="Gene3D" id="3.30.342.10">
    <property type="entry name" value="DNA Polymerase, chain B, domain 1"/>
    <property type="match status" value="1"/>
</dbReference>
<evidence type="ECO:0000256" key="13">
    <source>
        <dbReference type="ARBA" id="ARBA00023204"/>
    </source>
</evidence>
<dbReference type="CDD" id="cd05534">
    <property type="entry name" value="POLBc_zeta"/>
    <property type="match status" value="1"/>
</dbReference>
<dbReference type="PRINTS" id="PR00106">
    <property type="entry name" value="DNAPOLB"/>
</dbReference>
<dbReference type="InterPro" id="IPR012337">
    <property type="entry name" value="RNaseH-like_sf"/>
</dbReference>
<dbReference type="Gene3D" id="3.30.420.10">
    <property type="entry name" value="Ribonuclease H-like superfamily/Ribonuclease H"/>
    <property type="match status" value="1"/>
</dbReference>
<comment type="caution">
    <text evidence="22">The sequence shown here is derived from an EMBL/GenBank/DDBJ whole genome shotgun (WGS) entry which is preliminary data.</text>
</comment>
<evidence type="ECO:0000256" key="1">
    <source>
        <dbReference type="ARBA" id="ARBA00001966"/>
    </source>
</evidence>
<evidence type="ECO:0000256" key="10">
    <source>
        <dbReference type="ARBA" id="ARBA00023004"/>
    </source>
</evidence>
<dbReference type="PROSITE" id="PS00116">
    <property type="entry name" value="DNA_POLYMERASE_B"/>
    <property type="match status" value="1"/>
</dbReference>
<dbReference type="InterPro" id="IPR025687">
    <property type="entry name" value="Znf-C4pol"/>
</dbReference>
<evidence type="ECO:0000256" key="5">
    <source>
        <dbReference type="ARBA" id="ARBA00022695"/>
    </source>
</evidence>
<feature type="compositionally biased region" description="Polar residues" evidence="16">
    <location>
        <begin position="456"/>
        <end position="478"/>
    </location>
</feature>
<evidence type="ECO:0000259" key="19">
    <source>
        <dbReference type="Pfam" id="PF14260"/>
    </source>
</evidence>
<dbReference type="Gene3D" id="1.10.287.690">
    <property type="entry name" value="Helix hairpin bin"/>
    <property type="match status" value="1"/>
</dbReference>
<evidence type="ECO:0000256" key="3">
    <source>
        <dbReference type="ARBA" id="ARBA00005755"/>
    </source>
</evidence>
<keyword evidence="15" id="KW-0863">Zinc-finger</keyword>
<keyword evidence="10 15" id="KW-0408">Iron</keyword>
<evidence type="ECO:0000256" key="2">
    <source>
        <dbReference type="ARBA" id="ARBA00004173"/>
    </source>
</evidence>
<keyword evidence="11 15" id="KW-0411">Iron-sulfur</keyword>
<comment type="catalytic activity">
    <reaction evidence="14 15">
        <text>DNA(n) + a 2'-deoxyribonucleoside 5'-triphosphate = DNA(n+1) + diphosphate</text>
        <dbReference type="Rhea" id="RHEA:22508"/>
        <dbReference type="Rhea" id="RHEA-COMP:17339"/>
        <dbReference type="Rhea" id="RHEA-COMP:17340"/>
        <dbReference type="ChEBI" id="CHEBI:33019"/>
        <dbReference type="ChEBI" id="CHEBI:61560"/>
        <dbReference type="ChEBI" id="CHEBI:173112"/>
        <dbReference type="EC" id="2.7.7.7"/>
    </reaction>
</comment>
<evidence type="ECO:0000313" key="23">
    <source>
        <dbReference type="Proteomes" id="UP001390339"/>
    </source>
</evidence>
<dbReference type="InterPro" id="IPR006172">
    <property type="entry name" value="DNA-dir_DNA_pol_B"/>
</dbReference>
<keyword evidence="6 15" id="KW-0479">Metal-binding</keyword>
<keyword evidence="7" id="KW-0227">DNA damage</keyword>
<dbReference type="Pfam" id="PF14260">
    <property type="entry name" value="zf-C4pol"/>
    <property type="match status" value="1"/>
</dbReference>
<dbReference type="InterPro" id="IPR030559">
    <property type="entry name" value="PolZ_Rev3"/>
</dbReference>
<dbReference type="Pfam" id="PF00136">
    <property type="entry name" value="DNA_pol_B"/>
    <property type="match status" value="1"/>
</dbReference>
<dbReference type="EC" id="2.7.7.7" evidence="15"/>
<evidence type="ECO:0000256" key="12">
    <source>
        <dbReference type="ARBA" id="ARBA00023128"/>
    </source>
</evidence>
<evidence type="ECO:0000256" key="6">
    <source>
        <dbReference type="ARBA" id="ARBA00022723"/>
    </source>
</evidence>
<comment type="similarity">
    <text evidence="3 15">Belongs to the DNA polymerase type-B family.</text>
</comment>
<evidence type="ECO:0000259" key="20">
    <source>
        <dbReference type="Pfam" id="PF24055"/>
    </source>
</evidence>
<dbReference type="InterPro" id="IPR006134">
    <property type="entry name" value="DNA-dir_DNA_pol_B_multi_dom"/>
</dbReference>
<dbReference type="SMART" id="SM00486">
    <property type="entry name" value="POLBc"/>
    <property type="match status" value="1"/>
</dbReference>
<comment type="subcellular location">
    <subcellularLocation>
        <location evidence="2">Mitochondrion</location>
    </subcellularLocation>
    <subcellularLocation>
        <location evidence="15">Nucleus</location>
    </subcellularLocation>
</comment>
<evidence type="ECO:0000256" key="14">
    <source>
        <dbReference type="ARBA" id="ARBA00049244"/>
    </source>
</evidence>
<dbReference type="InterPro" id="IPR017964">
    <property type="entry name" value="DNA-dir_DNA_pol_B_CS"/>
</dbReference>
<keyword evidence="12" id="KW-0496">Mitochondrion</keyword>
<keyword evidence="15" id="KW-0539">Nucleus</keyword>
<reference evidence="22 23" key="1">
    <citation type="journal article" date="2024" name="IMA Fungus">
        <title>Apiospora arundinis, a panoply of carbohydrate-active enzymes and secondary metabolites.</title>
        <authorList>
            <person name="Sorensen T."/>
            <person name="Petersen C."/>
            <person name="Muurmann A.T."/>
            <person name="Christiansen J.V."/>
            <person name="Brundto M.L."/>
            <person name="Overgaard C.K."/>
            <person name="Boysen A.T."/>
            <person name="Wollenberg R.D."/>
            <person name="Larsen T.O."/>
            <person name="Sorensen J.L."/>
            <person name="Nielsen K.L."/>
            <person name="Sondergaard T.E."/>
        </authorList>
    </citation>
    <scope>NUCLEOTIDE SEQUENCE [LARGE SCALE GENOMIC DNA]</scope>
    <source>
        <strain evidence="22 23">AAU 773</strain>
    </source>
</reference>
<protein>
    <recommendedName>
        <fullName evidence="15">DNA polymerase</fullName>
        <ecNumber evidence="15">2.7.7.7</ecNumber>
    </recommendedName>
</protein>
<dbReference type="SUPFAM" id="SSF53098">
    <property type="entry name" value="Ribonuclease H-like"/>
    <property type="match status" value="1"/>
</dbReference>
<dbReference type="SUPFAM" id="SSF56672">
    <property type="entry name" value="DNA/RNA polymerases"/>
    <property type="match status" value="1"/>
</dbReference>
<dbReference type="CDD" id="cd05778">
    <property type="entry name" value="DNA_polB_zeta_exo"/>
    <property type="match status" value="1"/>
</dbReference>
<feature type="domain" description="DNA polymerase zeta catalytic subunit N-terminal" evidence="21">
    <location>
        <begin position="4"/>
        <end position="60"/>
    </location>
</feature>
<dbReference type="InterPro" id="IPR036397">
    <property type="entry name" value="RNaseH_sf"/>
</dbReference>
<evidence type="ECO:0000259" key="18">
    <source>
        <dbReference type="Pfam" id="PF03104"/>
    </source>
</evidence>
<evidence type="ECO:0000259" key="17">
    <source>
        <dbReference type="Pfam" id="PF00136"/>
    </source>
</evidence>
<dbReference type="EMBL" id="JAPCWZ010000002">
    <property type="protein sequence ID" value="KAK8877157.1"/>
    <property type="molecule type" value="Genomic_DNA"/>
</dbReference>
<evidence type="ECO:0000256" key="8">
    <source>
        <dbReference type="ARBA" id="ARBA00022833"/>
    </source>
</evidence>
<feature type="domain" description="DNA polymerase delta/zeta catalytic subunit N-terminal" evidence="20">
    <location>
        <begin position="61"/>
        <end position="142"/>
    </location>
</feature>
<keyword evidence="15" id="KW-0235">DNA replication</keyword>
<feature type="domain" description="C4-type zinc-finger of DNA polymerase delta" evidence="19">
    <location>
        <begin position="1616"/>
        <end position="1711"/>
    </location>
</feature>
<proteinExistence type="inferred from homology"/>
<keyword evidence="23" id="KW-1185">Reference proteome</keyword>
<dbReference type="Pfam" id="PF24065">
    <property type="entry name" value="REV3_N"/>
    <property type="match status" value="1"/>
</dbReference>
<feature type="compositionally biased region" description="Polar residues" evidence="16">
    <location>
        <begin position="643"/>
        <end position="659"/>
    </location>
</feature>
<feature type="compositionally biased region" description="Basic and acidic residues" evidence="16">
    <location>
        <begin position="556"/>
        <end position="565"/>
    </location>
</feature>
<keyword evidence="13" id="KW-0234">DNA repair</keyword>
<name>A0ABR2JHN4_9PEZI</name>
<dbReference type="InterPro" id="IPR043502">
    <property type="entry name" value="DNA/RNA_pol_sf"/>
</dbReference>
<evidence type="ECO:0000259" key="21">
    <source>
        <dbReference type="Pfam" id="PF24065"/>
    </source>
</evidence>
<dbReference type="InterPro" id="IPR056435">
    <property type="entry name" value="DPOD/Z_N"/>
</dbReference>
<keyword evidence="4 15" id="KW-0808">Transferase</keyword>
<evidence type="ECO:0000256" key="4">
    <source>
        <dbReference type="ARBA" id="ARBA00022679"/>
    </source>
</evidence>
<accession>A0ABR2JHN4</accession>
<gene>
    <name evidence="22" type="ORF">PGQ11_002103</name>
</gene>
<dbReference type="InterPro" id="IPR056447">
    <property type="entry name" value="REV3_N"/>
</dbReference>
<feature type="domain" description="DNA-directed DNA polymerase family B exonuclease" evidence="18">
    <location>
        <begin position="869"/>
        <end position="1055"/>
    </location>
</feature>
<evidence type="ECO:0000256" key="9">
    <source>
        <dbReference type="ARBA" id="ARBA00022932"/>
    </source>
</evidence>
<sequence>MDVFRVRLNCIDHYQATPTKYDPQLRNDVRFSQIHKEPKLPVVRVFGSTETGQKVCAHIHGALPYLYVEYDGSLSPEDVGAYVYRLHLSIDHALAVSYRRNVYAETPKFVGRITLVKGIPFYGFYVGYRFYLKIYMLNPMVMTRLAELLQQGVIMKRKFQPYEAHLQYLLQFMTDYNLYGCGYIETRRTFFRAPVPRHDDSENSIHLWHSQSISAACITDSSDLPRASHCSIEVDICVQDILNRLDIKERQLHHDFIERNHPLSPDMKLVHSMAGLWKDETRRRKRRMRNPAPGSSPFTADALISMSADPRNSQMPGWLHEEEYREQVLDMVREENRKGDGTQVTFENFVKPIPLEDTVNTLLQSVEDLYPQNLRPSIGLPVLEDEAELPPAGSIVVDDQQILASNMGDDDLFPDDSDEETLRATKTSTGSAVGPGSRTSDKGSLTETTPLGPGVRSNTSLLQPSSHSRLSTSTQNKPNKGPEVPIGFPNGIYVSRLKTGNFSPIPMSEKLLATAKEQGLVSKATKDVRSGGSLDLTTKRPLTPSQGEQQPKRRRVEFSLDHERQTSTITKESPHDHSPTTISQLIPPASSQGARSKQRGQGTGSSFSQTLNFPVVKDPNDPSTRLRLSQQTSSQQSQDSSCKKQVTVSSLPSGSNASLDKSLEPPEQSWDFPSHSIPKANEVTSSIDVGCAPRQNAHFFIFATPTPSAQDVLSTMQTNNLPDVIYQDAYYSNDKDVPQRMREYAGQEFRLEGNTIPYLPDFDGTGCSAAAFGVKFETSSLRPSDAVNYKRQRRECSLRSWEFAQPPPSCVEVEKWWEGKKGDFNTKEPALRIHDDPELKPYLSQIEGATPKNKHGFKYSQKKKSTSAQFEAQYMSTMSLEVHVNTRGRLVPNPEEDEVQCIFWCSKSDEHLNASDGASSDLRSGIIVASENGHMVEKIRSQTTAEIYEESSELDLMVRMVEIVRTHDPDILTGYEVHGSSWGFLIERARFKYDYNLCDEFSRMKVQSFGRFGKEADRWGFNTTSTIRVTGRHMINVWRAMRGELNLLQYTMENVVWHLLHRRIPHYNWRTLSDWYINHRPRDLAKLLRYYLTRTRLDIEILEANELVPRTSEQARLLGVDFFSVFSRGSQFKVESIMFRIAKPENFILVSPDRRQVGAQNALECLPLVMEPRSAFYNSPLLVLDFQSLYPSVMIAYNYCYSTFLGRINNWRGGACKMGFADYKRQDMLLELLKDHVVISPNGMMYSKAEIRKSLLAKMLTEILETRVMVKSGMKQDKADKTLQQLLNNRQLALKLLANVTYGYTSASFSGRMPCSEIADSIVQTGRETLERAIALIHSVQKWNAEVVYGDTDSLFIYLPGRTKDQAFDIGEEIAKTITDMNPRPIKLKFEKVYHPCLLMAKKRYVGYKYESRDQVKPDFDAKGIETVRRDGTPAEQMIEEKALKILFETADLSQVKEYFQTQCRKIMRGAVSIQDFCFAREVKLGTYSDRGPPPPGALISTKKMLEDARAEPQYGERVPYVVVTGAPGARLIDRCVAPEDLLSGRNAHLSLDAEYYISKNLIPPLERIFNLVGANVRGWYDEMPKVQRVHRIDTRAKGGLLRKATLESYMQAASCLVCGVKTTPDQNRNRNRRYGNAANAAAAETTISTLCKRCQGRRYAPASIIKLQTQLAAEERKFADVLKLCRSCAGFSPLDEVPCDSKDCPVFYTRVKQEARFHTERGLVEPVIEELVGQVERMDLLEW</sequence>
<feature type="compositionally biased region" description="Polar residues" evidence="16">
    <location>
        <begin position="579"/>
        <end position="595"/>
    </location>
</feature>
<dbReference type="Proteomes" id="UP001390339">
    <property type="component" value="Unassembled WGS sequence"/>
</dbReference>
<dbReference type="PANTHER" id="PTHR45812:SF1">
    <property type="entry name" value="DNA POLYMERASE ZETA CATALYTIC SUBUNIT"/>
    <property type="match status" value="1"/>
</dbReference>
<keyword evidence="15" id="KW-0004">4Fe-4S</keyword>
<evidence type="ECO:0000256" key="16">
    <source>
        <dbReference type="SAM" id="MobiDB-lite"/>
    </source>
</evidence>
<dbReference type="PANTHER" id="PTHR45812">
    <property type="entry name" value="DNA POLYMERASE ZETA CATALYTIC SUBUNIT"/>
    <property type="match status" value="1"/>
</dbReference>
<dbReference type="InterPro" id="IPR023211">
    <property type="entry name" value="DNA_pol_palm_dom_sf"/>
</dbReference>